<dbReference type="GO" id="GO:0005524">
    <property type="term" value="F:ATP binding"/>
    <property type="evidence" value="ECO:0007669"/>
    <property type="project" value="UniProtKB-KW"/>
</dbReference>
<evidence type="ECO:0000256" key="1">
    <source>
        <dbReference type="ARBA" id="ARBA00004141"/>
    </source>
</evidence>
<keyword evidence="7 8" id="KW-0472">Membrane</keyword>
<dbReference type="Proteomes" id="UP000241890">
    <property type="component" value="Unassembled WGS sequence"/>
</dbReference>
<dbReference type="InParanoid" id="A0A2R5GAZ1"/>
<dbReference type="GO" id="GO:0140359">
    <property type="term" value="F:ABC-type transporter activity"/>
    <property type="evidence" value="ECO:0007669"/>
    <property type="project" value="InterPro"/>
</dbReference>
<evidence type="ECO:0000256" key="8">
    <source>
        <dbReference type="SAM" id="Phobius"/>
    </source>
</evidence>
<dbReference type="InterPro" id="IPR026082">
    <property type="entry name" value="ABCA"/>
</dbReference>
<dbReference type="PANTHER" id="PTHR19229:SF205">
    <property type="entry name" value="ABC TRANSPORTER A FAMILY MEMBER 1-RELATED"/>
    <property type="match status" value="1"/>
</dbReference>
<organism evidence="10 11">
    <name type="scientific">Hondaea fermentalgiana</name>
    <dbReference type="NCBI Taxonomy" id="2315210"/>
    <lineage>
        <taxon>Eukaryota</taxon>
        <taxon>Sar</taxon>
        <taxon>Stramenopiles</taxon>
        <taxon>Bigyra</taxon>
        <taxon>Labyrinthulomycetes</taxon>
        <taxon>Thraustochytrida</taxon>
        <taxon>Thraustochytriidae</taxon>
        <taxon>Hondaea</taxon>
    </lineage>
</organism>
<dbReference type="Pfam" id="PF00005">
    <property type="entry name" value="ABC_tran"/>
    <property type="match status" value="1"/>
</dbReference>
<protein>
    <submittedName>
        <fullName evidence="10">ABC transporter ATP-binding protein</fullName>
    </submittedName>
</protein>
<dbReference type="InterPro" id="IPR027417">
    <property type="entry name" value="P-loop_NTPase"/>
</dbReference>
<keyword evidence="5 10" id="KW-0067">ATP-binding</keyword>
<dbReference type="SMART" id="SM00382">
    <property type="entry name" value="AAA"/>
    <property type="match status" value="1"/>
</dbReference>
<comment type="subcellular location">
    <subcellularLocation>
        <location evidence="1">Membrane</location>
        <topology evidence="1">Multi-pass membrane protein</topology>
    </subcellularLocation>
</comment>
<dbReference type="InterPro" id="IPR013525">
    <property type="entry name" value="ABC2_TM"/>
</dbReference>
<dbReference type="FunFam" id="3.40.50.300:FF:000665">
    <property type="entry name" value="ABC transporter A family member 2"/>
    <property type="match status" value="1"/>
</dbReference>
<keyword evidence="11" id="KW-1185">Reference proteome</keyword>
<evidence type="ECO:0000313" key="10">
    <source>
        <dbReference type="EMBL" id="GBG28177.1"/>
    </source>
</evidence>
<dbReference type="Pfam" id="PF12698">
    <property type="entry name" value="ABC2_membrane_3"/>
    <property type="match status" value="1"/>
</dbReference>
<dbReference type="GO" id="GO:0016020">
    <property type="term" value="C:membrane"/>
    <property type="evidence" value="ECO:0007669"/>
    <property type="project" value="UniProtKB-SubCell"/>
</dbReference>
<evidence type="ECO:0000256" key="3">
    <source>
        <dbReference type="ARBA" id="ARBA00022692"/>
    </source>
</evidence>
<feature type="domain" description="ABC transporter" evidence="9">
    <location>
        <begin position="455"/>
        <end position="690"/>
    </location>
</feature>
<dbReference type="Gene3D" id="3.40.50.300">
    <property type="entry name" value="P-loop containing nucleotide triphosphate hydrolases"/>
    <property type="match status" value="1"/>
</dbReference>
<evidence type="ECO:0000256" key="5">
    <source>
        <dbReference type="ARBA" id="ARBA00022840"/>
    </source>
</evidence>
<dbReference type="GO" id="GO:0016887">
    <property type="term" value="F:ATP hydrolysis activity"/>
    <property type="evidence" value="ECO:0007669"/>
    <property type="project" value="InterPro"/>
</dbReference>
<keyword evidence="6 8" id="KW-1133">Transmembrane helix</keyword>
<dbReference type="OrthoDB" id="10255969at2759"/>
<dbReference type="SUPFAM" id="SSF52540">
    <property type="entry name" value="P-loop containing nucleoside triphosphate hydrolases"/>
    <property type="match status" value="1"/>
</dbReference>
<dbReference type="EMBL" id="BEYU01000040">
    <property type="protein sequence ID" value="GBG28177.1"/>
    <property type="molecule type" value="Genomic_DNA"/>
</dbReference>
<evidence type="ECO:0000256" key="4">
    <source>
        <dbReference type="ARBA" id="ARBA00022741"/>
    </source>
</evidence>
<evidence type="ECO:0000313" key="11">
    <source>
        <dbReference type="Proteomes" id="UP000241890"/>
    </source>
</evidence>
<dbReference type="InterPro" id="IPR003593">
    <property type="entry name" value="AAA+_ATPase"/>
</dbReference>
<dbReference type="AlphaFoldDB" id="A0A2R5GAZ1"/>
<dbReference type="InterPro" id="IPR003439">
    <property type="entry name" value="ABC_transporter-like_ATP-bd"/>
</dbReference>
<gene>
    <name evidence="10" type="ORF">FCC1311_077461</name>
</gene>
<accession>A0A2R5GAZ1</accession>
<feature type="transmembrane region" description="Helical" evidence="8">
    <location>
        <begin position="268"/>
        <end position="289"/>
    </location>
</feature>
<feature type="transmembrane region" description="Helical" evidence="8">
    <location>
        <begin position="199"/>
        <end position="225"/>
    </location>
</feature>
<dbReference type="PROSITE" id="PS50893">
    <property type="entry name" value="ABC_TRANSPORTER_2"/>
    <property type="match status" value="1"/>
</dbReference>
<evidence type="ECO:0000256" key="2">
    <source>
        <dbReference type="ARBA" id="ARBA00022448"/>
    </source>
</evidence>
<evidence type="ECO:0000256" key="6">
    <source>
        <dbReference type="ARBA" id="ARBA00022989"/>
    </source>
</evidence>
<dbReference type="CDD" id="cd03263">
    <property type="entry name" value="ABC_subfamily_A"/>
    <property type="match status" value="1"/>
</dbReference>
<comment type="caution">
    <text evidence="10">The sequence shown here is derived from an EMBL/GenBank/DDBJ whole genome shotgun (WGS) entry which is preliminary data.</text>
</comment>
<keyword evidence="3 8" id="KW-0812">Transmembrane</keyword>
<dbReference type="InterPro" id="IPR017871">
    <property type="entry name" value="ABC_transporter-like_CS"/>
</dbReference>
<dbReference type="PANTHER" id="PTHR19229">
    <property type="entry name" value="ATP-BINDING CASSETTE TRANSPORTER SUBFAMILY A ABCA"/>
    <property type="match status" value="1"/>
</dbReference>
<sequence length="751" mass="83756">MQELKAYAREFVRQVSSDALDEFELVMDIVRSRLDVEKARTRRFDAADELKSWILAHQNQTLAAVYFTNVEDWTSIETWDDHDVFTYVLQVNETKHCAAIGTWGCDNPYAEVAIPMQTAIDAALASHFGAEEADIRASFSDFPHPDMASNFDVVASFGPSFLYIAVSFNYVIQLTLIVEEKELHLVEAMKQMGMTYTAYWTSWFLVNTFVNTLMVLLLVAFGTIFGLELFAETATSLLLVFFWLSSMSFTSLAFLFSTLTRNTSNARLMGIAIFILTFIAAPVMVPLLMQTGDPADDTARMIMSLLPIFSFFHVLDKMIAESSGSSNLGLAWGDRMLNILPPNDDGESAIWTLQDSFGALVRGFLILTFVAWYLDHVIPNEYGKRDSFIFFLKPSFWIPIRPSPRRAQVTPQTQKADAATREVAAKDIEPDTDQDVADETIAVRSRDFGGREIAILFDHLRKTFRGGFFETDFHAVRGIDLGIDTNSCFVLLGHNGAGKTTTLRMLAGNADVTSGDISVFGRSVVHDMGEIRKFMGVCPQHDILWDKLTAREHLRLFAVIKGMSQDQIENEVALRLEQTSLTSAADSPSAAFSGGMKRRLSIAIALIGDPKLVTLDEPTTGMDVETRREVWDMINQAKKGRVIILTTHSMEEADILGDRIGVMSKGRMQALGTSLRLKSKYGRGYRLSLLLNSGASRAKVEDMCKQKTSCCMITVFPVFIMLLLLLLDAALLTPFKLEAIGRRSLVLVLST</sequence>
<name>A0A2R5GAZ1_9STRA</name>
<keyword evidence="2" id="KW-0813">Transport</keyword>
<reference evidence="10 11" key="1">
    <citation type="submission" date="2017-12" db="EMBL/GenBank/DDBJ databases">
        <title>Sequencing, de novo assembly and annotation of complete genome of a new Thraustochytrid species, strain FCC1311.</title>
        <authorList>
            <person name="Sedici K."/>
            <person name="Godart F."/>
            <person name="Aiese Cigliano R."/>
            <person name="Sanseverino W."/>
            <person name="Barakat M."/>
            <person name="Ortet P."/>
            <person name="Marechal E."/>
            <person name="Cagnac O."/>
            <person name="Amato A."/>
        </authorList>
    </citation>
    <scope>NUCLEOTIDE SEQUENCE [LARGE SCALE GENOMIC DNA]</scope>
</reference>
<keyword evidence="4" id="KW-0547">Nucleotide-binding</keyword>
<feature type="transmembrane region" description="Helical" evidence="8">
    <location>
        <begin position="237"/>
        <end position="256"/>
    </location>
</feature>
<feature type="transmembrane region" description="Helical" evidence="8">
    <location>
        <begin position="301"/>
        <end position="320"/>
    </location>
</feature>
<evidence type="ECO:0000256" key="7">
    <source>
        <dbReference type="ARBA" id="ARBA00023136"/>
    </source>
</evidence>
<dbReference type="GO" id="GO:0005319">
    <property type="term" value="F:lipid transporter activity"/>
    <property type="evidence" value="ECO:0007669"/>
    <property type="project" value="TreeGrafter"/>
</dbReference>
<feature type="transmembrane region" description="Helical" evidence="8">
    <location>
        <begin position="712"/>
        <end position="733"/>
    </location>
</feature>
<evidence type="ECO:0000259" key="9">
    <source>
        <dbReference type="PROSITE" id="PS50893"/>
    </source>
</evidence>
<proteinExistence type="predicted"/>
<dbReference type="PROSITE" id="PS00211">
    <property type="entry name" value="ABC_TRANSPORTER_1"/>
    <property type="match status" value="1"/>
</dbReference>